<evidence type="ECO:0000256" key="1">
    <source>
        <dbReference type="ARBA" id="ARBA00093458"/>
    </source>
</evidence>
<dbReference type="PANTHER" id="PTHR15243:SF0">
    <property type="entry name" value="SERINE_THREONINE-PROTEIN KINASE 19"/>
    <property type="match status" value="1"/>
</dbReference>
<comment type="caution">
    <text evidence="2">The sequence shown here is derived from an EMBL/GenBank/DDBJ whole genome shotgun (WGS) entry which is preliminary data.</text>
</comment>
<protein>
    <recommendedName>
        <fullName evidence="4">Serine/threonine kinase 19</fullName>
    </recommendedName>
</protein>
<reference evidence="2" key="1">
    <citation type="journal article" date="2023" name="Science">
        <title>Genome structures resolve the early diversification of teleost fishes.</title>
        <authorList>
            <person name="Parey E."/>
            <person name="Louis A."/>
            <person name="Montfort J."/>
            <person name="Bouchez O."/>
            <person name="Roques C."/>
            <person name="Iampietro C."/>
            <person name="Lluch J."/>
            <person name="Castinel A."/>
            <person name="Donnadieu C."/>
            <person name="Desvignes T."/>
            <person name="Floi Bucao C."/>
            <person name="Jouanno E."/>
            <person name="Wen M."/>
            <person name="Mejri S."/>
            <person name="Dirks R."/>
            <person name="Jansen H."/>
            <person name="Henkel C."/>
            <person name="Chen W.J."/>
            <person name="Zahm M."/>
            <person name="Cabau C."/>
            <person name="Klopp C."/>
            <person name="Thompson A.W."/>
            <person name="Robinson-Rechavi M."/>
            <person name="Braasch I."/>
            <person name="Lecointre G."/>
            <person name="Bobe J."/>
            <person name="Postlethwait J.H."/>
            <person name="Berthelot C."/>
            <person name="Roest Crollius H."/>
            <person name="Guiguen Y."/>
        </authorList>
    </citation>
    <scope>NUCLEOTIDE SEQUENCE</scope>
    <source>
        <strain evidence="2">NC1722</strain>
    </source>
</reference>
<dbReference type="InterPro" id="IPR018865">
    <property type="entry name" value="STK19-like"/>
</dbReference>
<keyword evidence="3" id="KW-1185">Reference proteome</keyword>
<sequence>MRSICGELEALIPAMNRKRALISDTFRAKRRKTGSEKQFGTPGNGELEGRVDVGATLRSLMTLFPRKLFNDALPPVVMKHQLYSVHEDKTQVDRQLNELRERGELLMFQLGFDSEAFGLVFTSDYRAKVLAGEAGSGTLATVEKFVDTVLPRCTELSFNKELMLQKFLFTDAEITQLVKSGVLTVRDAGSWWLSVPNSGKFAKYFIQGRKAVLGMIRKSKYGEVLQSDLEGRRTTAQVKFHMKYHVHDIIGAELVESIPTSSGALLRCAET</sequence>
<comment type="similarity">
    <text evidence="1">Belongs to the STK19 family.</text>
</comment>
<name>A0AAD7RH58_9TELE</name>
<dbReference type="Proteomes" id="UP001221898">
    <property type="component" value="Unassembled WGS sequence"/>
</dbReference>
<evidence type="ECO:0000313" key="2">
    <source>
        <dbReference type="EMBL" id="KAJ8383987.1"/>
    </source>
</evidence>
<accession>A0AAD7RH58</accession>
<dbReference type="GO" id="GO:0046579">
    <property type="term" value="P:positive regulation of Ras protein signal transduction"/>
    <property type="evidence" value="ECO:0007669"/>
    <property type="project" value="TreeGrafter"/>
</dbReference>
<dbReference type="EMBL" id="JAINUG010000281">
    <property type="protein sequence ID" value="KAJ8383987.1"/>
    <property type="molecule type" value="Genomic_DNA"/>
</dbReference>
<evidence type="ECO:0000313" key="3">
    <source>
        <dbReference type="Proteomes" id="UP001221898"/>
    </source>
</evidence>
<gene>
    <name evidence="2" type="ORF">AAFF_G00212310</name>
</gene>
<dbReference type="AlphaFoldDB" id="A0AAD7RH58"/>
<dbReference type="Pfam" id="PF10494">
    <property type="entry name" value="Stk19"/>
    <property type="match status" value="1"/>
</dbReference>
<organism evidence="2 3">
    <name type="scientific">Aldrovandia affinis</name>
    <dbReference type="NCBI Taxonomy" id="143900"/>
    <lineage>
        <taxon>Eukaryota</taxon>
        <taxon>Metazoa</taxon>
        <taxon>Chordata</taxon>
        <taxon>Craniata</taxon>
        <taxon>Vertebrata</taxon>
        <taxon>Euteleostomi</taxon>
        <taxon>Actinopterygii</taxon>
        <taxon>Neopterygii</taxon>
        <taxon>Teleostei</taxon>
        <taxon>Notacanthiformes</taxon>
        <taxon>Halosauridae</taxon>
        <taxon>Aldrovandia</taxon>
    </lineage>
</organism>
<proteinExistence type="inferred from homology"/>
<dbReference type="PANTHER" id="PTHR15243">
    <property type="entry name" value="SERINE/THREONINE-PROTEIN KINASE 19"/>
    <property type="match status" value="1"/>
</dbReference>
<evidence type="ECO:0008006" key="4">
    <source>
        <dbReference type="Google" id="ProtNLM"/>
    </source>
</evidence>